<gene>
    <name evidence="2" type="ORF">KY084_15965</name>
</gene>
<dbReference type="InterPro" id="IPR001466">
    <property type="entry name" value="Beta-lactam-related"/>
</dbReference>
<keyword evidence="3" id="KW-1185">Reference proteome</keyword>
<feature type="domain" description="Beta-lactamase-related" evidence="1">
    <location>
        <begin position="20"/>
        <end position="336"/>
    </location>
</feature>
<comment type="caution">
    <text evidence="2">The sequence shown here is derived from an EMBL/GenBank/DDBJ whole genome shotgun (WGS) entry which is preliminary data.</text>
</comment>
<dbReference type="Pfam" id="PF00144">
    <property type="entry name" value="Beta-lactamase"/>
    <property type="match status" value="1"/>
</dbReference>
<evidence type="ECO:0000313" key="3">
    <source>
        <dbReference type="Proteomes" id="UP001197214"/>
    </source>
</evidence>
<evidence type="ECO:0000259" key="1">
    <source>
        <dbReference type="Pfam" id="PF00144"/>
    </source>
</evidence>
<reference evidence="2 3" key="1">
    <citation type="submission" date="2021-07" db="EMBL/GenBank/DDBJ databases">
        <title>Stakelama flava sp. nov., a novel endophytic bacterium isolated from branch of Kandelia candel.</title>
        <authorList>
            <person name="Tuo L."/>
        </authorList>
    </citation>
    <scope>NUCLEOTIDE SEQUENCE [LARGE SCALE GENOMIC DNA]</scope>
    <source>
        <strain evidence="2 3">CBK3Z-3</strain>
    </source>
</reference>
<sequence length="349" mass="37772">MTLANDREMRSVARAEAKRFVASPGGTALSIGIVMRGDAISIHAGTVAPRSNEPPTDRTIYEIGSITKTFASTVLAHAVLEGRVALDDDIRRYLPDELGRLDANGEPIRLVHLANLTSGLPNWLPDPGDRLSGATPDEAVKALIALHQGYDMDRLYADLANISIPTPPGAVARHSNVAAQLLAAILARVYQAPFPELVQRYVTGPFGMRDTGWQTGESMHPGHDAEGRAMPLTTEMPDLPDAGGLRTSTRDMLIYLQHQLAEDDPAIALTHQSTVVTDDEEVGLNWHIDTLPTGEKTYWHTGGTFGFSSYIVLFPARRLGIVLMTNESDPETQRRLVAIASKIAEAEAG</sequence>
<dbReference type="PANTHER" id="PTHR46825">
    <property type="entry name" value="D-ALANYL-D-ALANINE-CARBOXYPEPTIDASE/ENDOPEPTIDASE AMPH"/>
    <property type="match status" value="1"/>
</dbReference>
<dbReference type="InterPro" id="IPR012338">
    <property type="entry name" value="Beta-lactam/transpept-like"/>
</dbReference>
<dbReference type="SUPFAM" id="SSF56601">
    <property type="entry name" value="beta-lactamase/transpeptidase-like"/>
    <property type="match status" value="1"/>
</dbReference>
<evidence type="ECO:0000313" key="2">
    <source>
        <dbReference type="EMBL" id="MBW4332349.1"/>
    </source>
</evidence>
<dbReference type="InterPro" id="IPR050491">
    <property type="entry name" value="AmpC-like"/>
</dbReference>
<dbReference type="EMBL" id="JAHWZX010000025">
    <property type="protein sequence ID" value="MBW4332349.1"/>
    <property type="molecule type" value="Genomic_DNA"/>
</dbReference>
<dbReference type="Proteomes" id="UP001197214">
    <property type="component" value="Unassembled WGS sequence"/>
</dbReference>
<name>A0ABS6XQ52_9SPHN</name>
<proteinExistence type="predicted"/>
<protein>
    <submittedName>
        <fullName evidence="2">Beta-lactamase family protein</fullName>
    </submittedName>
</protein>
<accession>A0ABS6XQ52</accession>
<dbReference type="PANTHER" id="PTHR46825:SF8">
    <property type="entry name" value="BETA-LACTAMASE-RELATED"/>
    <property type="match status" value="1"/>
</dbReference>
<dbReference type="Gene3D" id="3.40.710.10">
    <property type="entry name" value="DD-peptidase/beta-lactamase superfamily"/>
    <property type="match status" value="1"/>
</dbReference>
<organism evidence="2 3">
    <name type="scientific">Stakelama flava</name>
    <dbReference type="NCBI Taxonomy" id="2860338"/>
    <lineage>
        <taxon>Bacteria</taxon>
        <taxon>Pseudomonadati</taxon>
        <taxon>Pseudomonadota</taxon>
        <taxon>Alphaproteobacteria</taxon>
        <taxon>Sphingomonadales</taxon>
        <taxon>Sphingomonadaceae</taxon>
        <taxon>Stakelama</taxon>
    </lineage>
</organism>